<evidence type="ECO:0000313" key="1">
    <source>
        <dbReference type="EMBL" id="EIM72846.1"/>
    </source>
</evidence>
<dbReference type="EMBL" id="AJYA01000074">
    <property type="protein sequence ID" value="EIM72846.1"/>
    <property type="molecule type" value="Genomic_DNA"/>
</dbReference>
<name>I5BTE4_9BACT</name>
<dbReference type="RefSeq" id="WP_009057443.1">
    <property type="nucleotide sequence ID" value="NZ_AJYA01000074.1"/>
</dbReference>
<protein>
    <submittedName>
        <fullName evidence="1">Uncharacterized protein</fullName>
    </submittedName>
</protein>
<comment type="caution">
    <text evidence="1">The sequence shown here is derived from an EMBL/GenBank/DDBJ whole genome shotgun (WGS) entry which is preliminary data.</text>
</comment>
<gene>
    <name evidence="1" type="ORF">A3SI_19231</name>
</gene>
<evidence type="ECO:0000313" key="2">
    <source>
        <dbReference type="Proteomes" id="UP000005551"/>
    </source>
</evidence>
<organism evidence="1 2">
    <name type="scientific">Nitritalea halalkaliphila LW7</name>
    <dbReference type="NCBI Taxonomy" id="1189621"/>
    <lineage>
        <taxon>Bacteria</taxon>
        <taxon>Pseudomonadati</taxon>
        <taxon>Bacteroidota</taxon>
        <taxon>Cytophagia</taxon>
        <taxon>Cytophagales</taxon>
        <taxon>Cyclobacteriaceae</taxon>
        <taxon>Nitritalea</taxon>
    </lineage>
</organism>
<reference evidence="1 2" key="1">
    <citation type="submission" date="2012-05" db="EMBL/GenBank/DDBJ databases">
        <title>Genome sequence of Nitritalea halalkaliphila LW7.</title>
        <authorList>
            <person name="Jangir P.K."/>
            <person name="Singh A."/>
            <person name="Shivaji S."/>
            <person name="Sharma R."/>
        </authorList>
    </citation>
    <scope>NUCLEOTIDE SEQUENCE [LARGE SCALE GENOMIC DNA]</scope>
    <source>
        <strain evidence="1 2">LW7</strain>
    </source>
</reference>
<dbReference type="Proteomes" id="UP000005551">
    <property type="component" value="Unassembled WGS sequence"/>
</dbReference>
<proteinExistence type="predicted"/>
<accession>I5BTE4</accession>
<keyword evidence="2" id="KW-1185">Reference proteome</keyword>
<dbReference type="STRING" id="1189621.A3SI_19231"/>
<dbReference type="AlphaFoldDB" id="I5BTE4"/>
<sequence>MADQDGEHEHSEEEYHLLDIISNPLHTFDSTPVYPTQTAFALLYENTLFYASCSLLPSGQDANSLRGPPSLSSFIS</sequence>